<organism evidence="3 4">
    <name type="scientific">Coraliomargarita akajimensis (strain DSM 45221 / IAM 15411 / JCM 23193 / KCTC 12865 / 04OKA010-24)</name>
    <dbReference type="NCBI Taxonomy" id="583355"/>
    <lineage>
        <taxon>Bacteria</taxon>
        <taxon>Pseudomonadati</taxon>
        <taxon>Verrucomicrobiota</taxon>
        <taxon>Opitutia</taxon>
        <taxon>Puniceicoccales</taxon>
        <taxon>Coraliomargaritaceae</taxon>
        <taxon>Coraliomargarita</taxon>
    </lineage>
</organism>
<dbReference type="GO" id="GO:0000166">
    <property type="term" value="F:nucleotide binding"/>
    <property type="evidence" value="ECO:0007669"/>
    <property type="project" value="InterPro"/>
</dbReference>
<dbReference type="EMBL" id="CP001998">
    <property type="protein sequence ID" value="ADE53979.1"/>
    <property type="molecule type" value="Genomic_DNA"/>
</dbReference>
<dbReference type="Proteomes" id="UP000000925">
    <property type="component" value="Chromosome"/>
</dbReference>
<evidence type="ECO:0000313" key="3">
    <source>
        <dbReference type="EMBL" id="ADE53979.1"/>
    </source>
</evidence>
<keyword evidence="4" id="KW-1185">Reference proteome</keyword>
<accession>D5EQY6</accession>
<protein>
    <submittedName>
        <fullName evidence="3">Oxidoreductase domain protein</fullName>
    </submittedName>
</protein>
<dbReference type="KEGG" id="caa:Caka_0957"/>
<dbReference type="SUPFAM" id="SSF51735">
    <property type="entry name" value="NAD(P)-binding Rossmann-fold domains"/>
    <property type="match status" value="1"/>
</dbReference>
<proteinExistence type="predicted"/>
<sequence length="442" mass="48612">MKSEHTRRDFLKSSLGLGALVSFPTIIPSSVLGKNGSVAPSNRANIGVIGCGWRSASCGAYKNYDKSQIVAVCDPFLDRRVEKAKAWGTNNHYSDFRELIARDDVDAVHIVTPDHWHVPISLAAARAGKDVYCEKPLGLSIEQDLAAREIVDQHKRVFQYGTQQRSMEACRMGLELVLNGHIGEVEEIHVWAPGGGGGGNGTEHPVPEGFDYDMWLGPAPKAPYSPSRVDKTGAWFIYDYAIGFIAGWGAHPLDILQWWADETDMGIPVEYKTTGKIASGGLFNTVRDWNMEATYANGLKMHFIDTASAKATGAKIPKMMKPLVEEIGNGTLFIGSKGWVSVSRGVLRASSDDIRRQAKTPGPIRLPISRHHMANFADCVLTREQPISSLETGIRSDIISHMGDICVRTGETLRWDPVNETIIGSDTAVKMMHRDMRAPWTI</sequence>
<dbReference type="AlphaFoldDB" id="D5EQY6"/>
<feature type="domain" description="Gfo/Idh/MocA-like oxidoreductase N-terminal" evidence="1">
    <location>
        <begin position="45"/>
        <end position="161"/>
    </location>
</feature>
<evidence type="ECO:0000259" key="1">
    <source>
        <dbReference type="Pfam" id="PF01408"/>
    </source>
</evidence>
<dbReference type="Pfam" id="PF19051">
    <property type="entry name" value="GFO_IDH_MocA_C2"/>
    <property type="match status" value="2"/>
</dbReference>
<reference evidence="3 4" key="1">
    <citation type="journal article" date="2010" name="Stand. Genomic Sci.">
        <title>Complete genome sequence of Coraliomargarita akajimensis type strain (04OKA010-24).</title>
        <authorList>
            <person name="Mavromatis K."/>
            <person name="Abt B."/>
            <person name="Brambilla E."/>
            <person name="Lapidus A."/>
            <person name="Copeland A."/>
            <person name="Deshpande S."/>
            <person name="Nolan M."/>
            <person name="Lucas S."/>
            <person name="Tice H."/>
            <person name="Cheng J.F."/>
            <person name="Han C."/>
            <person name="Detter J.C."/>
            <person name="Woyke T."/>
            <person name="Goodwin L."/>
            <person name="Pitluck S."/>
            <person name="Held B."/>
            <person name="Brettin T."/>
            <person name="Tapia R."/>
            <person name="Ivanova N."/>
            <person name="Mikhailova N."/>
            <person name="Pati A."/>
            <person name="Liolios K."/>
            <person name="Chen A."/>
            <person name="Palaniappan K."/>
            <person name="Land M."/>
            <person name="Hauser L."/>
            <person name="Chang Y.J."/>
            <person name="Jeffries C.D."/>
            <person name="Rohde M."/>
            <person name="Goker M."/>
            <person name="Bristow J."/>
            <person name="Eisen J.A."/>
            <person name="Markowitz V."/>
            <person name="Hugenholtz P."/>
            <person name="Klenk H.P."/>
            <person name="Kyrpides N.C."/>
        </authorList>
    </citation>
    <scope>NUCLEOTIDE SEQUENCE [LARGE SCALE GENOMIC DNA]</scope>
    <source>
        <strain evidence="4">DSM 45221 / IAM 15411 / JCM 23193 / KCTC 12865</strain>
    </source>
</reference>
<dbReference type="HOGENOM" id="CLU_023194_24_0_0"/>
<dbReference type="InterPro" id="IPR006311">
    <property type="entry name" value="TAT_signal"/>
</dbReference>
<dbReference type="SUPFAM" id="SSF55347">
    <property type="entry name" value="Glyceraldehyde-3-phosphate dehydrogenase-like, C-terminal domain"/>
    <property type="match status" value="1"/>
</dbReference>
<dbReference type="InterPro" id="IPR000683">
    <property type="entry name" value="Gfo/Idh/MocA-like_OxRdtase_N"/>
</dbReference>
<dbReference type="RefSeq" id="WP_013042703.1">
    <property type="nucleotide sequence ID" value="NC_014008.1"/>
</dbReference>
<gene>
    <name evidence="3" type="ordered locus">Caka_0957</name>
</gene>
<dbReference type="eggNOG" id="COG0673">
    <property type="taxonomic scope" value="Bacteria"/>
</dbReference>
<dbReference type="PANTHER" id="PTHR43818:SF5">
    <property type="entry name" value="OXIDOREDUCTASE FAMILY PROTEIN"/>
    <property type="match status" value="1"/>
</dbReference>
<dbReference type="InterPro" id="IPR050463">
    <property type="entry name" value="Gfo/Idh/MocA_oxidrdct_glycsds"/>
</dbReference>
<dbReference type="Gene3D" id="3.40.50.720">
    <property type="entry name" value="NAD(P)-binding Rossmann-like Domain"/>
    <property type="match status" value="1"/>
</dbReference>
<feature type="domain" description="Gfo/Idh/MocA-like oxidoreductase bacterial type C-terminal" evidence="2">
    <location>
        <begin position="366"/>
        <end position="442"/>
    </location>
</feature>
<feature type="domain" description="Gfo/Idh/MocA-like oxidoreductase bacterial type C-terminal" evidence="2">
    <location>
        <begin position="200"/>
        <end position="301"/>
    </location>
</feature>
<name>D5EQY6_CORAD</name>
<dbReference type="PROSITE" id="PS51318">
    <property type="entry name" value="TAT"/>
    <property type="match status" value="1"/>
</dbReference>
<dbReference type="PANTHER" id="PTHR43818">
    <property type="entry name" value="BCDNA.GH03377"/>
    <property type="match status" value="1"/>
</dbReference>
<evidence type="ECO:0000313" key="4">
    <source>
        <dbReference type="Proteomes" id="UP000000925"/>
    </source>
</evidence>
<evidence type="ECO:0000259" key="2">
    <source>
        <dbReference type="Pfam" id="PF19051"/>
    </source>
</evidence>
<dbReference type="STRING" id="583355.Caka_0957"/>
<dbReference type="OrthoDB" id="9815825at2"/>
<dbReference type="InterPro" id="IPR043906">
    <property type="entry name" value="Gfo/Idh/MocA_OxRdtase_bact_C"/>
</dbReference>
<dbReference type="Gene3D" id="3.30.360.10">
    <property type="entry name" value="Dihydrodipicolinate Reductase, domain 2"/>
    <property type="match status" value="1"/>
</dbReference>
<dbReference type="Pfam" id="PF01408">
    <property type="entry name" value="GFO_IDH_MocA"/>
    <property type="match status" value="1"/>
</dbReference>
<dbReference type="InterPro" id="IPR036291">
    <property type="entry name" value="NAD(P)-bd_dom_sf"/>
</dbReference>